<evidence type="ECO:0000313" key="7">
    <source>
        <dbReference type="EMBL" id="BAN65587.1"/>
    </source>
</evidence>
<gene>
    <name evidence="7" type="primary">BBOV_IV009950</name>
</gene>
<comment type="subcellular location">
    <subcellularLocation>
        <location evidence="1">Endomembrane system</location>
    </subcellularLocation>
</comment>
<dbReference type="SUPFAM" id="SSF64356">
    <property type="entry name" value="SNARE-like"/>
    <property type="match status" value="1"/>
</dbReference>
<dbReference type="GO" id="GO:0016192">
    <property type="term" value="P:vesicle-mediated transport"/>
    <property type="evidence" value="ECO:0007669"/>
    <property type="project" value="InterPro"/>
</dbReference>
<evidence type="ECO:0000256" key="1">
    <source>
        <dbReference type="ARBA" id="ARBA00004308"/>
    </source>
</evidence>
<dbReference type="FunFam" id="3.30.450.60:FF:000002">
    <property type="entry name" value="AP-2 complex subunit mu, putative"/>
    <property type="match status" value="1"/>
</dbReference>
<dbReference type="InterPro" id="IPR036168">
    <property type="entry name" value="AP2_Mu_C_sf"/>
</dbReference>
<organism evidence="7">
    <name type="scientific">Babesia bovis</name>
    <dbReference type="NCBI Taxonomy" id="5865"/>
    <lineage>
        <taxon>Eukaryota</taxon>
        <taxon>Sar</taxon>
        <taxon>Alveolata</taxon>
        <taxon>Apicomplexa</taxon>
        <taxon>Aconoidasida</taxon>
        <taxon>Piroplasmida</taxon>
        <taxon>Babesiidae</taxon>
        <taxon>Babesia</taxon>
    </lineage>
</organism>
<dbReference type="PIRSF" id="PIRSF005992">
    <property type="entry name" value="Clathrin_mu"/>
    <property type="match status" value="1"/>
</dbReference>
<dbReference type="PROSITE" id="PS51072">
    <property type="entry name" value="MHD"/>
    <property type="match status" value="1"/>
</dbReference>
<dbReference type="CDD" id="cd09250">
    <property type="entry name" value="AP-1_Mu1_Cterm"/>
    <property type="match status" value="1"/>
</dbReference>
<keyword evidence="4" id="KW-0472">Membrane</keyword>
<name>S6BN98_BABBO</name>
<protein>
    <submittedName>
        <fullName evidence="7">Mu1 adaptin</fullName>
    </submittedName>
</protein>
<dbReference type="AlphaFoldDB" id="S6BN98"/>
<evidence type="ECO:0000256" key="5">
    <source>
        <dbReference type="PIRNR" id="PIRNR005992"/>
    </source>
</evidence>
<evidence type="ECO:0000256" key="2">
    <source>
        <dbReference type="ARBA" id="ARBA00022448"/>
    </source>
</evidence>
<dbReference type="InterPro" id="IPR028565">
    <property type="entry name" value="MHD"/>
</dbReference>
<dbReference type="SUPFAM" id="SSF49447">
    <property type="entry name" value="Second domain of Mu2 adaptin subunit (ap50) of ap2 adaptor"/>
    <property type="match status" value="1"/>
</dbReference>
<keyword evidence="2 5" id="KW-0813">Transport</keyword>
<dbReference type="InterPro" id="IPR001392">
    <property type="entry name" value="Clathrin_mu"/>
</dbReference>
<evidence type="ECO:0000256" key="3">
    <source>
        <dbReference type="ARBA" id="ARBA00022927"/>
    </source>
</evidence>
<keyword evidence="3 5" id="KW-0653">Protein transport</keyword>
<dbReference type="PRINTS" id="PR00314">
    <property type="entry name" value="CLATHRINADPT"/>
</dbReference>
<feature type="domain" description="MHD" evidence="6">
    <location>
        <begin position="168"/>
        <end position="437"/>
    </location>
</feature>
<dbReference type="PROSITE" id="PS00991">
    <property type="entry name" value="CLAT_ADAPTOR_M_2"/>
    <property type="match status" value="1"/>
</dbReference>
<dbReference type="VEuPathDB" id="PiroplasmaDB:BBOV_IV009950"/>
<dbReference type="GO" id="GO:0030131">
    <property type="term" value="C:clathrin adaptor complex"/>
    <property type="evidence" value="ECO:0007669"/>
    <property type="project" value="UniProtKB-UniRule"/>
</dbReference>
<dbReference type="InterPro" id="IPR018240">
    <property type="entry name" value="Clathrin_mu_CS"/>
</dbReference>
<dbReference type="GO" id="GO:0006886">
    <property type="term" value="P:intracellular protein transport"/>
    <property type="evidence" value="ECO:0007669"/>
    <property type="project" value="UniProtKB-UniRule"/>
</dbReference>
<dbReference type="EMBL" id="AK441793">
    <property type="protein sequence ID" value="BAN65587.1"/>
    <property type="molecule type" value="mRNA"/>
</dbReference>
<dbReference type="Pfam" id="PF00928">
    <property type="entry name" value="Adap_comp_sub"/>
    <property type="match status" value="1"/>
</dbReference>
<evidence type="ECO:0000259" key="6">
    <source>
        <dbReference type="PROSITE" id="PS51072"/>
    </source>
</evidence>
<dbReference type="Gene3D" id="3.30.450.60">
    <property type="match status" value="1"/>
</dbReference>
<dbReference type="PANTHER" id="PTHR10529">
    <property type="entry name" value="AP COMPLEX SUBUNIT MU"/>
    <property type="match status" value="1"/>
</dbReference>
<evidence type="ECO:0000256" key="4">
    <source>
        <dbReference type="ARBA" id="ARBA00023136"/>
    </source>
</evidence>
<dbReference type="GO" id="GO:0012505">
    <property type="term" value="C:endomembrane system"/>
    <property type="evidence" value="ECO:0007669"/>
    <property type="project" value="UniProtKB-SubCell"/>
</dbReference>
<accession>S6BN98</accession>
<dbReference type="Gene3D" id="2.60.40.1170">
    <property type="entry name" value="Mu homology domain, subdomain B"/>
    <property type="match status" value="2"/>
</dbReference>
<proteinExistence type="evidence at transcript level"/>
<sequence length="439" mass="49632">MGGISGIYILDGKGGLMINRKYKDDVINNLIDSFYANVLLKDENAVTPVYHCDGCTFCWIRHNELYFVAAASTNYNVAMVLAFLYRFVKVLESYFKILAEDTVRDNFVIIYELLDEMIDNGYPQATEESVLKECIRSGKSQVTTDAVTPPSAMTNVVSWRKEGIHHKKNEVFLDVIESLDILLSPSGAVLRSEIKGRLQMKSFLSGMPHLFLGLNDKSLFENASSASGSFPANQSYGKPPPMRTVEMEDVKFHQCVQLERFESDRAISFIPPDGEFELMTYRVNCHVKPLFSCDVIVNNNSSTRIDFTVRATSRFKSKSIANNVEFEIPVPSDVQFPNLKTSIGTVKYMPDMDAVLWSIKEFQGEKEFVMYASFGLPSVSDGNRGAFSKRNVKVKYEIPYFTVSGVSVKHLRITEKSGYQALPWVRYITKNGDYQIKMS</sequence>
<dbReference type="PROSITE" id="PS00990">
    <property type="entry name" value="CLAT_ADAPTOR_M_1"/>
    <property type="match status" value="1"/>
</dbReference>
<dbReference type="InterPro" id="IPR011012">
    <property type="entry name" value="Longin-like_dom_sf"/>
</dbReference>
<dbReference type="Pfam" id="PF01217">
    <property type="entry name" value="Clat_adaptor_s"/>
    <property type="match status" value="1"/>
</dbReference>
<dbReference type="InterPro" id="IPR050431">
    <property type="entry name" value="Adaptor_comp_med_subunit"/>
</dbReference>
<comment type="similarity">
    <text evidence="5">Belongs to the adaptor complexes medium subunit family.</text>
</comment>
<reference evidence="7" key="1">
    <citation type="journal article" date="2014" name="BMC Genomics">
        <title>The Babesia bovis gene and promoter model: an update from full-length EST analysis.</title>
        <authorList>
            <person name="Yamagishi J."/>
            <person name="Wakaguri H."/>
            <person name="Yokoyama N."/>
            <person name="Yamashita R."/>
            <person name="Suzuki Y."/>
            <person name="Xuan X."/>
            <person name="Igarashi I."/>
        </authorList>
    </citation>
    <scope>NUCLEOTIDE SEQUENCE</scope>
    <source>
        <strain evidence="7">Texas</strain>
    </source>
</reference>
<dbReference type="InterPro" id="IPR022775">
    <property type="entry name" value="AP_mu_sigma_su"/>
</dbReference>